<dbReference type="AlphaFoldDB" id="A0A914WBY1"/>
<sequence length="233" mass="26738">MTDCYDYYHQHNVTVTGTQWISPQPDRYPVQAYCDMETAGGGWTVIQRRVDDSLMFLNKTRKEYKDGFNLQSATWLGWLGLENIHILSTKDDNVTLRIDLWTFDQTYLWGEWPVRIDGEGSRYKLNVGEMLAGNLDETENGTFRANHNLGQFFTASDGDNCASLQKNNKKYGPFWYAAPGARPAPKECGSAHLNGAYHTTQMSSDEGCGWMLSNQRWINPVRSEMKLRKNVHY</sequence>
<evidence type="ECO:0000313" key="3">
    <source>
        <dbReference type="WBParaSite" id="PSAMB.scaffold349size55390.g4991.t1"/>
    </source>
</evidence>
<evidence type="ECO:0000259" key="1">
    <source>
        <dbReference type="PROSITE" id="PS51406"/>
    </source>
</evidence>
<dbReference type="SMART" id="SM00186">
    <property type="entry name" value="FBG"/>
    <property type="match status" value="1"/>
</dbReference>
<dbReference type="Pfam" id="PF00147">
    <property type="entry name" value="Fibrinogen_C"/>
    <property type="match status" value="1"/>
</dbReference>
<accession>A0A914WBY1</accession>
<dbReference type="PANTHER" id="PTHR19143:SF444">
    <property type="entry name" value="PROTEIN SCABROUS"/>
    <property type="match status" value="1"/>
</dbReference>
<dbReference type="WBParaSite" id="PSAMB.scaffold349size55390.g4991.t1">
    <property type="protein sequence ID" value="PSAMB.scaffold349size55390.g4991.t1"/>
    <property type="gene ID" value="PSAMB.scaffold349size55390.g4991"/>
</dbReference>
<protein>
    <submittedName>
        <fullName evidence="3">Fibrinogen C-terminal domain-containing protein</fullName>
    </submittedName>
</protein>
<dbReference type="InterPro" id="IPR036056">
    <property type="entry name" value="Fibrinogen-like_C"/>
</dbReference>
<dbReference type="InterPro" id="IPR014716">
    <property type="entry name" value="Fibrinogen_a/b/g_C_1"/>
</dbReference>
<dbReference type="NCBIfam" id="NF040941">
    <property type="entry name" value="GGGWT_bact"/>
    <property type="match status" value="1"/>
</dbReference>
<dbReference type="SUPFAM" id="SSF56496">
    <property type="entry name" value="Fibrinogen C-terminal domain-like"/>
    <property type="match status" value="1"/>
</dbReference>
<dbReference type="InterPro" id="IPR050373">
    <property type="entry name" value="Fibrinogen_C-term_domain"/>
</dbReference>
<dbReference type="Gene3D" id="3.90.215.10">
    <property type="entry name" value="Gamma Fibrinogen, chain A, domain 1"/>
    <property type="match status" value="1"/>
</dbReference>
<organism evidence="2 3">
    <name type="scientific">Plectus sambesii</name>
    <dbReference type="NCBI Taxonomy" id="2011161"/>
    <lineage>
        <taxon>Eukaryota</taxon>
        <taxon>Metazoa</taxon>
        <taxon>Ecdysozoa</taxon>
        <taxon>Nematoda</taxon>
        <taxon>Chromadorea</taxon>
        <taxon>Plectida</taxon>
        <taxon>Plectina</taxon>
        <taxon>Plectoidea</taxon>
        <taxon>Plectidae</taxon>
        <taxon>Plectus</taxon>
    </lineage>
</organism>
<dbReference type="GO" id="GO:0005615">
    <property type="term" value="C:extracellular space"/>
    <property type="evidence" value="ECO:0007669"/>
    <property type="project" value="TreeGrafter"/>
</dbReference>
<dbReference type="PROSITE" id="PS51406">
    <property type="entry name" value="FIBRINOGEN_C_2"/>
    <property type="match status" value="1"/>
</dbReference>
<proteinExistence type="predicted"/>
<name>A0A914WBY1_9BILA</name>
<evidence type="ECO:0000313" key="2">
    <source>
        <dbReference type="Proteomes" id="UP000887566"/>
    </source>
</evidence>
<keyword evidence="2" id="KW-1185">Reference proteome</keyword>
<reference evidence="3" key="1">
    <citation type="submission" date="2022-11" db="UniProtKB">
        <authorList>
            <consortium name="WormBaseParasite"/>
        </authorList>
    </citation>
    <scope>IDENTIFICATION</scope>
</reference>
<feature type="domain" description="Fibrinogen C-terminal" evidence="1">
    <location>
        <begin position="1"/>
        <end position="231"/>
    </location>
</feature>
<dbReference type="PANTHER" id="PTHR19143">
    <property type="entry name" value="FIBRINOGEN/TENASCIN/ANGIOPOEITIN"/>
    <property type="match status" value="1"/>
</dbReference>
<dbReference type="Proteomes" id="UP000887566">
    <property type="component" value="Unplaced"/>
</dbReference>
<dbReference type="InterPro" id="IPR002181">
    <property type="entry name" value="Fibrinogen_a/b/g_C_dom"/>
</dbReference>